<protein>
    <submittedName>
        <fullName evidence="1">Uncharacterized protein</fullName>
    </submittedName>
</protein>
<gene>
    <name evidence="1" type="ORF">E2488_01145</name>
</gene>
<keyword evidence="2" id="KW-1185">Reference proteome</keyword>
<organism evidence="1 2">
    <name type="scientific">Gramella jeungdoensis</name>
    <dbReference type="NCBI Taxonomy" id="708091"/>
    <lineage>
        <taxon>Bacteria</taxon>
        <taxon>Pseudomonadati</taxon>
        <taxon>Bacteroidota</taxon>
        <taxon>Flavobacteriia</taxon>
        <taxon>Flavobacteriales</taxon>
        <taxon>Flavobacteriaceae</taxon>
        <taxon>Christiangramia</taxon>
    </lineage>
</organism>
<sequence>MNKISPILFIEIKKHYPNIFIEILKIKTYTLLPFISENIKQGKEEKLYKNNLKATDLCKSYDTMFNMIFMNYYNNSKSEQQTSISFLNNLFLHRLVTTKGLEELNKLYHKN</sequence>
<name>A0A4Y8AWS1_9FLAO</name>
<dbReference type="EMBL" id="SNQI01000001">
    <property type="protein sequence ID" value="TEW76484.1"/>
    <property type="molecule type" value="Genomic_DNA"/>
</dbReference>
<dbReference type="Proteomes" id="UP000298517">
    <property type="component" value="Unassembled WGS sequence"/>
</dbReference>
<dbReference type="RefSeq" id="WP_134246496.1">
    <property type="nucleotide sequence ID" value="NZ_SNQI01000001.1"/>
</dbReference>
<proteinExistence type="predicted"/>
<dbReference type="AlphaFoldDB" id="A0A4Y8AWS1"/>
<evidence type="ECO:0000313" key="2">
    <source>
        <dbReference type="Proteomes" id="UP000298517"/>
    </source>
</evidence>
<dbReference type="OrthoDB" id="6430772at2"/>
<reference evidence="1 2" key="1">
    <citation type="journal article" date="2011" name="J. Microbiol.">
        <title>Gramella jeungdoensis sp. nov., isolated from a solar saltern in Korea.</title>
        <authorList>
            <person name="Joung Y."/>
            <person name="Kim H."/>
            <person name="Jang T."/>
            <person name="Ahn T.S."/>
            <person name="Joh K."/>
        </authorList>
    </citation>
    <scope>NUCLEOTIDE SEQUENCE [LARGE SCALE GENOMIC DNA]</scope>
    <source>
        <strain evidence="1 2">KCTC 23123</strain>
    </source>
</reference>
<accession>A0A4Y8AWS1</accession>
<evidence type="ECO:0000313" key="1">
    <source>
        <dbReference type="EMBL" id="TEW76484.1"/>
    </source>
</evidence>
<comment type="caution">
    <text evidence="1">The sequence shown here is derived from an EMBL/GenBank/DDBJ whole genome shotgun (WGS) entry which is preliminary data.</text>
</comment>